<dbReference type="SUPFAM" id="SSF141371">
    <property type="entry name" value="PilZ domain-like"/>
    <property type="match status" value="1"/>
</dbReference>
<comment type="subcellular location">
    <subcellularLocation>
        <location evidence="1">Cell inner membrane</location>
        <topology evidence="1">Multi-pass membrane protein</topology>
    </subcellularLocation>
</comment>
<evidence type="ECO:0000256" key="6">
    <source>
        <dbReference type="ARBA" id="ARBA00022475"/>
    </source>
</evidence>
<evidence type="ECO:0000256" key="12">
    <source>
        <dbReference type="ARBA" id="ARBA00022916"/>
    </source>
</evidence>
<dbReference type="EMBL" id="CP003488">
    <property type="protein sequence ID" value="AFH93167.1"/>
    <property type="molecule type" value="Genomic_DNA"/>
</dbReference>
<comment type="similarity">
    <text evidence="3">Belongs to the glycosyltransferase 2 family.</text>
</comment>
<evidence type="ECO:0000256" key="16">
    <source>
        <dbReference type="RuleBase" id="RU365020"/>
    </source>
</evidence>
<dbReference type="GO" id="GO:0006011">
    <property type="term" value="P:UDP-alpha-D-glucose metabolic process"/>
    <property type="evidence" value="ECO:0007669"/>
    <property type="project" value="InterPro"/>
</dbReference>
<evidence type="ECO:0000259" key="18">
    <source>
        <dbReference type="Pfam" id="PF07238"/>
    </source>
</evidence>
<dbReference type="InterPro" id="IPR009875">
    <property type="entry name" value="PilZ_domain"/>
</dbReference>
<keyword evidence="14 16" id="KW-0472">Membrane</keyword>
<accession>A0A140NKJ8</accession>
<comment type="catalytic activity">
    <reaction evidence="15 16">
        <text>[(1-&gt;4)-beta-D-glucosyl](n) + UDP-alpha-D-glucose = [(1-&gt;4)-beta-D-glucosyl](n+1) + UDP + H(+)</text>
        <dbReference type="Rhea" id="RHEA:19929"/>
        <dbReference type="Rhea" id="RHEA-COMP:10033"/>
        <dbReference type="Rhea" id="RHEA-COMP:10034"/>
        <dbReference type="ChEBI" id="CHEBI:15378"/>
        <dbReference type="ChEBI" id="CHEBI:18246"/>
        <dbReference type="ChEBI" id="CHEBI:58223"/>
        <dbReference type="ChEBI" id="CHEBI:58885"/>
        <dbReference type="EC" id="2.4.1.12"/>
    </reaction>
</comment>
<dbReference type="PATRIC" id="fig|1157951.4.peg.1285"/>
<dbReference type="PRINTS" id="PR01439">
    <property type="entry name" value="CELLSNTHASEA"/>
</dbReference>
<dbReference type="Pfam" id="PF07238">
    <property type="entry name" value="PilZ"/>
    <property type="match status" value="1"/>
</dbReference>
<organism evidence="19 20">
    <name type="scientific">Providencia stuartii (strain MRSN 2154)</name>
    <dbReference type="NCBI Taxonomy" id="1157951"/>
    <lineage>
        <taxon>Bacteria</taxon>
        <taxon>Pseudomonadati</taxon>
        <taxon>Pseudomonadota</taxon>
        <taxon>Gammaproteobacteria</taxon>
        <taxon>Enterobacterales</taxon>
        <taxon>Morganellaceae</taxon>
        <taxon>Providencia</taxon>
    </lineage>
</organism>
<keyword evidence="6 16" id="KW-1003">Cell membrane</keyword>
<dbReference type="GeneID" id="93518040"/>
<reference evidence="20" key="2">
    <citation type="submission" date="2012-04" db="EMBL/GenBank/DDBJ databases">
        <title>Complete genome sequence of Providencia stuartii clinical isolate MRSN 2154.</title>
        <authorList>
            <person name="Clifford R.J."/>
            <person name="Hang J."/>
            <person name="Riley M.C."/>
            <person name="Onmus-Leone F."/>
            <person name="Kuschner R.A."/>
            <person name="Lesho E.P."/>
            <person name="Waterman P.E."/>
        </authorList>
    </citation>
    <scope>NUCLEOTIDE SEQUENCE [LARGE SCALE GENOMIC DNA]</scope>
    <source>
        <strain evidence="20">MRSN 2154</strain>
    </source>
</reference>
<dbReference type="GO" id="GO:0005886">
    <property type="term" value="C:plasma membrane"/>
    <property type="evidence" value="ECO:0007669"/>
    <property type="project" value="UniProtKB-SubCell"/>
</dbReference>
<feature type="transmembrane region" description="Helical" evidence="16">
    <location>
        <begin position="492"/>
        <end position="512"/>
    </location>
</feature>
<feature type="transmembrane region" description="Helical" evidence="16">
    <location>
        <begin position="7"/>
        <end position="25"/>
    </location>
</feature>
<dbReference type="SUPFAM" id="SSF53448">
    <property type="entry name" value="Nucleotide-diphospho-sugar transferases"/>
    <property type="match status" value="1"/>
</dbReference>
<dbReference type="InterPro" id="IPR050321">
    <property type="entry name" value="Glycosyltr_2/OpgH_subfam"/>
</dbReference>
<evidence type="ECO:0000256" key="11">
    <source>
        <dbReference type="ARBA" id="ARBA00022692"/>
    </source>
</evidence>
<keyword evidence="13 16" id="KW-1133">Transmembrane helix</keyword>
<proteinExistence type="inferred from homology"/>
<keyword evidence="9 16" id="KW-0328">Glycosyltransferase</keyword>
<dbReference type="InterPro" id="IPR001173">
    <property type="entry name" value="Glyco_trans_2-like"/>
</dbReference>
<feature type="transmembrane region" description="Helical" evidence="16">
    <location>
        <begin position="54"/>
        <end position="72"/>
    </location>
</feature>
<evidence type="ECO:0000313" key="19">
    <source>
        <dbReference type="EMBL" id="AFH93167.1"/>
    </source>
</evidence>
<dbReference type="InterPro" id="IPR029044">
    <property type="entry name" value="Nucleotide-diphossugar_trans"/>
</dbReference>
<dbReference type="Gene3D" id="3.90.550.10">
    <property type="entry name" value="Spore Coat Polysaccharide Biosynthesis Protein SpsA, Chain A"/>
    <property type="match status" value="1"/>
</dbReference>
<sequence>MQKTLKIVTSILLLFLFILLIIIPLDSDKQFLLGGVLIVFTFFIGIFKNKKLQLALILISLLCTSRYIWWRATTTLYFDSYIELILGSLLFIAELYSLAILLFGYIQTCWPLKRTIAPLPKDTSLWPTVDLFIPTYNESIDIVKDTALAAQCIEYPKDKLKIYILDDGKRDAFRQLAEDIQVGYMIRPDNNHAKAGNLNHALTKTHGELICIFDCDHVATRVFLQATVGAFLVDEKLALIQTPHYFYSKDPFERNLSAAKRAPHEGALFYGPVQQGNDNWNAAFFCGSCAVIRRSALKETNGFAVETVTEDAHTALKLQRKGWNTAFLDIPLSAGLATERLTLHINQRIRWARGMTQIFRVDNPLLGKGLTFTQRICYLNAMLHFQYGLPRAIFLLSPLVFILFDLNIISSSATLIFSYALPHLITSNYVNSKLVGSYRYSFWGEIYETVMAFHLILPTLMSLISPKLGKFNVTDKGDLTDKNYFDHTAVRPLLIVAVLLVAAIGIALFKWIMGLYHYIDDGVIVINLIWGIYSLLIVLASISVAKETKQLRRATRVPASIPVTVYFSDNSVIETQSIDLSMSGARLNFPFEHNVTQTFITQIAIGIGKERAFIPIQQAWIDNKQLRMEFAHLTHAIRRDVVRVVLTRADAWFKPKHANDKPLRSFIDVLQCAFELFIIRKDKKATDNSILLSKQNSKEQHHV</sequence>
<feature type="transmembrane region" description="Helical" evidence="16">
    <location>
        <begin position="84"/>
        <end position="106"/>
    </location>
</feature>
<dbReference type="GO" id="GO:0030244">
    <property type="term" value="P:cellulose biosynthetic process"/>
    <property type="evidence" value="ECO:0007669"/>
    <property type="project" value="UniProtKB-KW"/>
</dbReference>
<evidence type="ECO:0000256" key="4">
    <source>
        <dbReference type="ARBA" id="ARBA00012539"/>
    </source>
</evidence>
<reference evidence="19 20" key="1">
    <citation type="journal article" date="2012" name="J. Bacteriol.">
        <title>Complete Genome Sequence of Providencia stuartii Clinical Isolate MRSN 2154.</title>
        <authorList>
            <person name="Clifford R.J."/>
            <person name="Hang J."/>
            <person name="Riley M.C."/>
            <person name="Onmus-Leone F."/>
            <person name="Kuschner R.A."/>
            <person name="Lesho E.P."/>
            <person name="Waterman P.E."/>
        </authorList>
    </citation>
    <scope>NUCLEOTIDE SEQUENCE [LARGE SCALE GENOMIC DNA]</scope>
    <source>
        <strain evidence="19 20">MRSN 2154</strain>
    </source>
</reference>
<dbReference type="OrthoDB" id="9806824at2"/>
<keyword evidence="7 16" id="KW-0997">Cell inner membrane</keyword>
<dbReference type="NCBIfam" id="TIGR03030">
    <property type="entry name" value="CelA"/>
    <property type="match status" value="1"/>
</dbReference>
<dbReference type="RefSeq" id="WP_014656739.1">
    <property type="nucleotide sequence ID" value="NC_017731.1"/>
</dbReference>
<dbReference type="AlphaFoldDB" id="A0A140NKJ8"/>
<feature type="transmembrane region" description="Helical" evidence="16">
    <location>
        <begin position="392"/>
        <end position="420"/>
    </location>
</feature>
<evidence type="ECO:0000256" key="15">
    <source>
        <dbReference type="ARBA" id="ARBA00048682"/>
    </source>
</evidence>
<evidence type="ECO:0000256" key="10">
    <source>
        <dbReference type="ARBA" id="ARBA00022679"/>
    </source>
</evidence>
<keyword evidence="10 16" id="KW-0808">Transferase</keyword>
<keyword evidence="11 16" id="KW-0812">Transmembrane</keyword>
<feature type="transmembrane region" description="Helical" evidence="16">
    <location>
        <begin position="31"/>
        <end position="47"/>
    </location>
</feature>
<dbReference type="Proteomes" id="UP000005012">
    <property type="component" value="Chromosome"/>
</dbReference>
<comment type="cofactor">
    <cofactor evidence="16">
        <name>Mg(2+)</name>
        <dbReference type="ChEBI" id="CHEBI:18420"/>
    </cofactor>
</comment>
<dbReference type="Gene3D" id="2.40.10.220">
    <property type="entry name" value="predicted glycosyltransferase like domains"/>
    <property type="match status" value="1"/>
</dbReference>
<dbReference type="Pfam" id="PF00535">
    <property type="entry name" value="Glycos_transf_2"/>
    <property type="match status" value="1"/>
</dbReference>
<evidence type="ECO:0000313" key="20">
    <source>
        <dbReference type="Proteomes" id="UP000005012"/>
    </source>
</evidence>
<comment type="function">
    <text evidence="16">Catalytic subunit of cellulose synthase. It polymerizes uridine 5'-diphosphate glucose to cellulose.</text>
</comment>
<dbReference type="InterPro" id="IPR003919">
    <property type="entry name" value="Cell_synth_A"/>
</dbReference>
<dbReference type="KEGG" id="psi:S70_06480"/>
<dbReference type="CDD" id="cd06421">
    <property type="entry name" value="CESA_CelA_like"/>
    <property type="match status" value="1"/>
</dbReference>
<dbReference type="GO" id="GO:0016760">
    <property type="term" value="F:cellulose synthase (UDP-forming) activity"/>
    <property type="evidence" value="ECO:0007669"/>
    <property type="project" value="UniProtKB-EC"/>
</dbReference>
<evidence type="ECO:0000256" key="7">
    <source>
        <dbReference type="ARBA" id="ARBA00022519"/>
    </source>
</evidence>
<feature type="domain" description="Glycosyltransferase 2-like" evidence="17">
    <location>
        <begin position="131"/>
        <end position="299"/>
    </location>
</feature>
<dbReference type="UniPathway" id="UPA00694"/>
<evidence type="ECO:0000256" key="8">
    <source>
        <dbReference type="ARBA" id="ARBA00022636"/>
    </source>
</evidence>
<name>A0A140NKJ8_PROSM</name>
<dbReference type="HOGENOM" id="CLU_011907_5_0_6"/>
<dbReference type="GO" id="GO:0035438">
    <property type="term" value="F:cyclic-di-GMP binding"/>
    <property type="evidence" value="ECO:0007669"/>
    <property type="project" value="InterPro"/>
</dbReference>
<evidence type="ECO:0000256" key="13">
    <source>
        <dbReference type="ARBA" id="ARBA00022989"/>
    </source>
</evidence>
<comment type="pathway">
    <text evidence="2 16">Glycan metabolism; bacterial cellulose biosynthesis.</text>
</comment>
<evidence type="ECO:0000256" key="9">
    <source>
        <dbReference type="ARBA" id="ARBA00022676"/>
    </source>
</evidence>
<dbReference type="PANTHER" id="PTHR43867">
    <property type="entry name" value="CELLULOSE SYNTHASE CATALYTIC SUBUNIT A [UDP-FORMING]"/>
    <property type="match status" value="1"/>
</dbReference>
<gene>
    <name evidence="19" type="ordered locus">S70_06480</name>
</gene>
<evidence type="ECO:0000256" key="1">
    <source>
        <dbReference type="ARBA" id="ARBA00004429"/>
    </source>
</evidence>
<feature type="transmembrane region" description="Helical" evidence="16">
    <location>
        <begin position="524"/>
        <end position="545"/>
    </location>
</feature>
<dbReference type="EC" id="2.4.1.12" evidence="4 16"/>
<evidence type="ECO:0000256" key="2">
    <source>
        <dbReference type="ARBA" id="ARBA00005186"/>
    </source>
</evidence>
<keyword evidence="8 16" id="KW-0973">c-di-GMP</keyword>
<dbReference type="PANTHER" id="PTHR43867:SF2">
    <property type="entry name" value="CELLULOSE SYNTHASE CATALYTIC SUBUNIT A [UDP-FORMING]"/>
    <property type="match status" value="1"/>
</dbReference>
<evidence type="ECO:0000256" key="3">
    <source>
        <dbReference type="ARBA" id="ARBA00006739"/>
    </source>
</evidence>
<evidence type="ECO:0000256" key="5">
    <source>
        <dbReference type="ARBA" id="ARBA00018714"/>
    </source>
</evidence>
<evidence type="ECO:0000256" key="14">
    <source>
        <dbReference type="ARBA" id="ARBA00023136"/>
    </source>
</evidence>
<protein>
    <recommendedName>
        <fullName evidence="5 16">Cellulose synthase catalytic subunit [UDP-forming]</fullName>
        <ecNumber evidence="4 16">2.4.1.12</ecNumber>
    </recommendedName>
</protein>
<evidence type="ECO:0000259" key="17">
    <source>
        <dbReference type="Pfam" id="PF00535"/>
    </source>
</evidence>
<feature type="domain" description="PilZ" evidence="18">
    <location>
        <begin position="550"/>
        <end position="645"/>
    </location>
</feature>
<keyword evidence="12 16" id="KW-0135">Cellulose biosynthesis</keyword>